<evidence type="ECO:0000259" key="1">
    <source>
        <dbReference type="Pfam" id="PF13546"/>
    </source>
</evidence>
<protein>
    <submittedName>
        <fullName evidence="2">Transposase</fullName>
    </submittedName>
</protein>
<dbReference type="EMBL" id="JANFNG010000002">
    <property type="protein sequence ID" value="MCQ4079708.1"/>
    <property type="molecule type" value="Genomic_DNA"/>
</dbReference>
<dbReference type="InterPro" id="IPR038721">
    <property type="entry name" value="IS701-like_DDE_dom"/>
</dbReference>
<dbReference type="Pfam" id="PF13546">
    <property type="entry name" value="DDE_5"/>
    <property type="match status" value="1"/>
</dbReference>
<feature type="domain" description="Transposase IS701-like DDE" evidence="1">
    <location>
        <begin position="23"/>
        <end position="96"/>
    </location>
</feature>
<sequence length="183" mass="20305">MSVLAQVGERDVFAELSRFRTAFYGALSARADAFFELTDALLCADGPVRTPVELSLIAEHQRGYGSLYGALNRGRPNTDALRDLLVSQPLPRFGGRIVLTVAAIGRRLLAGAAVLPRPRPVPRGRADHPWLAVLLRRRADAGPHLVPIRGRSRPWNHEVQGLLLWDATRRNALRFPEHNDSRP</sequence>
<gene>
    <name evidence="2" type="ORF">NGB36_03635</name>
</gene>
<proteinExistence type="predicted"/>
<evidence type="ECO:0000313" key="2">
    <source>
        <dbReference type="EMBL" id="MCQ4079708.1"/>
    </source>
</evidence>
<reference evidence="2" key="1">
    <citation type="submission" date="2022-06" db="EMBL/GenBank/DDBJ databases">
        <title>Draft genome sequence of Streptomyces sp. RB6PN25 isolated from peat swamp forest in Thailand.</title>
        <authorList>
            <person name="Duangmal K."/>
            <person name="Klaysubun C."/>
        </authorList>
    </citation>
    <scope>NUCLEOTIDE SEQUENCE</scope>
    <source>
        <strain evidence="2">RB6PN25</strain>
    </source>
</reference>
<evidence type="ECO:0000313" key="3">
    <source>
        <dbReference type="Proteomes" id="UP001057702"/>
    </source>
</evidence>
<organism evidence="2 3">
    <name type="scientific">Streptomyces humicola</name>
    <dbReference type="NCBI Taxonomy" id="2953240"/>
    <lineage>
        <taxon>Bacteria</taxon>
        <taxon>Bacillati</taxon>
        <taxon>Actinomycetota</taxon>
        <taxon>Actinomycetes</taxon>
        <taxon>Kitasatosporales</taxon>
        <taxon>Streptomycetaceae</taxon>
        <taxon>Streptomyces</taxon>
    </lineage>
</organism>
<name>A0ABT1PPV4_9ACTN</name>
<accession>A0ABT1PPV4</accession>
<comment type="caution">
    <text evidence="2">The sequence shown here is derived from an EMBL/GenBank/DDBJ whole genome shotgun (WGS) entry which is preliminary data.</text>
</comment>
<dbReference type="Proteomes" id="UP001057702">
    <property type="component" value="Unassembled WGS sequence"/>
</dbReference>
<keyword evidence="3" id="KW-1185">Reference proteome</keyword>